<name>Q5P090_AROAE</name>
<dbReference type="InterPro" id="IPR050808">
    <property type="entry name" value="Phage_Integrase"/>
</dbReference>
<dbReference type="PANTHER" id="PTHR30629">
    <property type="entry name" value="PROPHAGE INTEGRASE"/>
    <property type="match status" value="1"/>
</dbReference>
<dbReference type="Gene3D" id="3.30.160.390">
    <property type="entry name" value="Integrase, DNA-binding domain"/>
    <property type="match status" value="1"/>
</dbReference>
<dbReference type="GO" id="GO:0006310">
    <property type="term" value="P:DNA recombination"/>
    <property type="evidence" value="ECO:0007669"/>
    <property type="project" value="UniProtKB-KW"/>
</dbReference>
<dbReference type="Proteomes" id="UP000006552">
    <property type="component" value="Chromosome"/>
</dbReference>
<dbReference type="GO" id="GO:0003677">
    <property type="term" value="F:DNA binding"/>
    <property type="evidence" value="ECO:0007669"/>
    <property type="project" value="UniProtKB-KW"/>
</dbReference>
<evidence type="ECO:0000259" key="5">
    <source>
        <dbReference type="PROSITE" id="PS51898"/>
    </source>
</evidence>
<dbReference type="PROSITE" id="PS51898">
    <property type="entry name" value="TYR_RECOMBINASE"/>
    <property type="match status" value="1"/>
</dbReference>
<keyword evidence="3" id="KW-0238">DNA-binding</keyword>
<dbReference type="InterPro" id="IPR013762">
    <property type="entry name" value="Integrase-like_cat_sf"/>
</dbReference>
<dbReference type="Pfam" id="PF22022">
    <property type="entry name" value="Phage_int_M"/>
    <property type="match status" value="1"/>
</dbReference>
<dbReference type="Pfam" id="PF00589">
    <property type="entry name" value="Phage_integrase"/>
    <property type="match status" value="1"/>
</dbReference>
<dbReference type="InterPro" id="IPR011010">
    <property type="entry name" value="DNA_brk_join_enz"/>
</dbReference>
<reference evidence="6 7" key="1">
    <citation type="journal article" date="2005" name="Arch. Microbiol.">
        <title>The genome sequence of an anaerobic aromatic-degrading denitrifying bacterium, strain EbN1.</title>
        <authorList>
            <person name="Rabus R."/>
            <person name="Kube M."/>
            <person name="Heider J."/>
            <person name="Beck A."/>
            <person name="Heitmann K."/>
            <person name="Widdel F."/>
            <person name="Reinhardt R."/>
        </authorList>
    </citation>
    <scope>NUCLEOTIDE SEQUENCE [LARGE SCALE GENOMIC DNA]</scope>
    <source>
        <strain evidence="6 7">EbN1</strain>
    </source>
</reference>
<evidence type="ECO:0000313" key="6">
    <source>
        <dbReference type="EMBL" id="CAI09274.1"/>
    </source>
</evidence>
<dbReference type="RefSeq" id="WP_011238944.1">
    <property type="nucleotide sequence ID" value="NC_006513.1"/>
</dbReference>
<dbReference type="EMBL" id="CR555306">
    <property type="protein sequence ID" value="CAI09274.1"/>
    <property type="molecule type" value="Genomic_DNA"/>
</dbReference>
<dbReference type="GO" id="GO:0015074">
    <property type="term" value="P:DNA integration"/>
    <property type="evidence" value="ECO:0007669"/>
    <property type="project" value="UniProtKB-KW"/>
</dbReference>
<keyword evidence="2" id="KW-0229">DNA integration</keyword>
<dbReference type="Gene3D" id="1.10.150.130">
    <property type="match status" value="1"/>
</dbReference>
<dbReference type="InterPro" id="IPR025166">
    <property type="entry name" value="Integrase_DNA_bind_dom"/>
</dbReference>
<keyword evidence="7" id="KW-1185">Reference proteome</keyword>
<evidence type="ECO:0000256" key="4">
    <source>
        <dbReference type="ARBA" id="ARBA00023172"/>
    </source>
</evidence>
<dbReference type="InterPro" id="IPR002104">
    <property type="entry name" value="Integrase_catalytic"/>
</dbReference>
<protein>
    <submittedName>
        <fullName evidence="6">Integrase</fullName>
    </submittedName>
</protein>
<feature type="domain" description="Tyr recombinase" evidence="5">
    <location>
        <begin position="202"/>
        <end position="384"/>
    </location>
</feature>
<dbReference type="AlphaFoldDB" id="Q5P090"/>
<gene>
    <name evidence="6" type="primary">int</name>
    <name evidence="6" type="ORF">ebA5534</name>
</gene>
<comment type="similarity">
    <text evidence="1">Belongs to the 'phage' integrase family.</text>
</comment>
<evidence type="ECO:0000256" key="1">
    <source>
        <dbReference type="ARBA" id="ARBA00008857"/>
    </source>
</evidence>
<dbReference type="InterPro" id="IPR053876">
    <property type="entry name" value="Phage_int_M"/>
</dbReference>
<dbReference type="PANTHER" id="PTHR30629:SF2">
    <property type="entry name" value="PROPHAGE INTEGRASE INTS-RELATED"/>
    <property type="match status" value="1"/>
</dbReference>
<evidence type="ECO:0000313" key="7">
    <source>
        <dbReference type="Proteomes" id="UP000006552"/>
    </source>
</evidence>
<sequence>MQLTDKAIRGVKGGAKPVKMADGGGLYLEVTPAGGKLWRYRFRLAGKENVFAIGAYPRVSLADARKARDEARDLVKQGFNPSHYRQQAKQAVIDENLNTFAPVADEWYQSKVDSWSKGHRHHVRTILDKDILPRIGKLPIRSITSPLLHDVMKKIVARGATTRAILARQIMGSVFNLAILTHRADTNPAEPLKRQIARCVTEHHRHLEERDVGDFLRKLSDYTGHATTRIALQLLMLTAVRPGEVCGARWAEFDIDGQNWTIPKERMKTRKPHIVPLSNQAVDLLKELEPITGDTAFLFPSQGTKTQTMPTQSIRNAVVKLGYADKFSPHGARGTFSTMLNGRGYNSDWIERQLAHDEGNRVRASYNHMQYLPERRKMLQEWADLLDELRTGAKVLPFQRSA</sequence>
<organism evidence="6 7">
    <name type="scientific">Aromatoleum aromaticum (strain DSM 19018 / LMG 30748 / EbN1)</name>
    <name type="common">Azoarcus sp. (strain EbN1)</name>
    <dbReference type="NCBI Taxonomy" id="76114"/>
    <lineage>
        <taxon>Bacteria</taxon>
        <taxon>Pseudomonadati</taxon>
        <taxon>Pseudomonadota</taxon>
        <taxon>Betaproteobacteria</taxon>
        <taxon>Rhodocyclales</taxon>
        <taxon>Rhodocyclaceae</taxon>
        <taxon>Aromatoleum</taxon>
    </lineage>
</organism>
<dbReference type="InterPro" id="IPR010998">
    <property type="entry name" value="Integrase_recombinase_N"/>
</dbReference>
<dbReference type="KEGG" id="eba:ebA5534"/>
<keyword evidence="4" id="KW-0233">DNA recombination</keyword>
<dbReference type="HOGENOM" id="CLU_027562_0_0_4"/>
<accession>Q5P090</accession>
<dbReference type="InterPro" id="IPR038488">
    <property type="entry name" value="Integrase_DNA-bd_sf"/>
</dbReference>
<dbReference type="SUPFAM" id="SSF56349">
    <property type="entry name" value="DNA breaking-rejoining enzymes"/>
    <property type="match status" value="1"/>
</dbReference>
<proteinExistence type="inferred from homology"/>
<dbReference type="CDD" id="cd00801">
    <property type="entry name" value="INT_P4_C"/>
    <property type="match status" value="1"/>
</dbReference>
<evidence type="ECO:0000256" key="3">
    <source>
        <dbReference type="ARBA" id="ARBA00023125"/>
    </source>
</evidence>
<dbReference type="eggNOG" id="COG0582">
    <property type="taxonomic scope" value="Bacteria"/>
</dbReference>
<dbReference type="Pfam" id="PF13356">
    <property type="entry name" value="Arm-DNA-bind_3"/>
    <property type="match status" value="1"/>
</dbReference>
<dbReference type="STRING" id="76114.ebA5534"/>
<dbReference type="Gene3D" id="1.10.443.10">
    <property type="entry name" value="Intergrase catalytic core"/>
    <property type="match status" value="1"/>
</dbReference>
<dbReference type="OrthoDB" id="9775880at2"/>
<evidence type="ECO:0000256" key="2">
    <source>
        <dbReference type="ARBA" id="ARBA00022908"/>
    </source>
</evidence>